<reference evidence="2 3" key="1">
    <citation type="journal article" date="2016" name="BMC Genomics">
        <title>Comparative genomic and transcriptomic analyses of the Fuzhuan brick tea-fermentation fungus Aspergillus cristatus.</title>
        <authorList>
            <person name="Ge Y."/>
            <person name="Wang Y."/>
            <person name="Liu Y."/>
            <person name="Tan Y."/>
            <person name="Ren X."/>
            <person name="Zhang X."/>
            <person name="Hyde K.D."/>
            <person name="Liu Y."/>
            <person name="Liu Z."/>
        </authorList>
    </citation>
    <scope>NUCLEOTIDE SEQUENCE [LARGE SCALE GENOMIC DNA]</scope>
    <source>
        <strain evidence="2 3">GZAAS20.1005</strain>
    </source>
</reference>
<keyword evidence="3" id="KW-1185">Reference proteome</keyword>
<dbReference type="AlphaFoldDB" id="A0A1E3BGZ5"/>
<dbReference type="OrthoDB" id="10385692at2759"/>
<protein>
    <submittedName>
        <fullName evidence="2">Uncharacterized protein</fullName>
    </submittedName>
</protein>
<comment type="caution">
    <text evidence="2">The sequence shown here is derived from an EMBL/GenBank/DDBJ whole genome shotgun (WGS) entry which is preliminary data.</text>
</comment>
<evidence type="ECO:0000256" key="1">
    <source>
        <dbReference type="SAM" id="MobiDB-lite"/>
    </source>
</evidence>
<dbReference type="Proteomes" id="UP000094569">
    <property type="component" value="Unassembled WGS sequence"/>
</dbReference>
<feature type="region of interest" description="Disordered" evidence="1">
    <location>
        <begin position="316"/>
        <end position="337"/>
    </location>
</feature>
<accession>A0A1E3BGZ5</accession>
<evidence type="ECO:0000313" key="3">
    <source>
        <dbReference type="Proteomes" id="UP000094569"/>
    </source>
</evidence>
<organism evidence="2 3">
    <name type="scientific">Aspergillus cristatus</name>
    <name type="common">Chinese Fuzhuan brick tea-fermentation fungus</name>
    <name type="synonym">Eurotium cristatum</name>
    <dbReference type="NCBI Taxonomy" id="573508"/>
    <lineage>
        <taxon>Eukaryota</taxon>
        <taxon>Fungi</taxon>
        <taxon>Dikarya</taxon>
        <taxon>Ascomycota</taxon>
        <taxon>Pezizomycotina</taxon>
        <taxon>Eurotiomycetes</taxon>
        <taxon>Eurotiomycetidae</taxon>
        <taxon>Eurotiales</taxon>
        <taxon>Aspergillaceae</taxon>
        <taxon>Aspergillus</taxon>
        <taxon>Aspergillus subgen. Aspergillus</taxon>
    </lineage>
</organism>
<dbReference type="EMBL" id="JXNT01000004">
    <property type="protein sequence ID" value="ODM20168.1"/>
    <property type="molecule type" value="Genomic_DNA"/>
</dbReference>
<gene>
    <name evidence="2" type="ORF">SI65_05156</name>
</gene>
<proteinExistence type="predicted"/>
<sequence length="337" mass="39034">MIPLTTRPFHRSKNRRLEFLRKKREDLLGSGLFKNKATKHVSRGVSDRMGTILRQVRKVASNRSFINDLTRVINDQEVSRKMAFRKMVHALPTLEDKLNEIEAYYNRFYPAEQIKAKDLDGVGYWPPVDGTERKKFLSLLMVRVNEYIQDNDDKDCHETIRLPEEYVGLLEHCDAVQDPHLRSIKAACLVPLNSSVEGTIALCTQDGEPPGTGEFKTEFMIDRTRLMYCVYGYTRYREDYVHPPNAPFPERKATREDYEREMAHLLRGYRPEREQQVRSKWGSVFAAAQVNKPNFMLGNFSDTESVATVDTVIIDDDGNDIEPFTDDEDDGKNEDRD</sequence>
<evidence type="ECO:0000313" key="2">
    <source>
        <dbReference type="EMBL" id="ODM20168.1"/>
    </source>
</evidence>
<name>A0A1E3BGZ5_ASPCR</name>
<dbReference type="VEuPathDB" id="FungiDB:SI65_05156"/>